<dbReference type="STRING" id="634771.SAMN04488128_101875"/>
<dbReference type="EMBL" id="FUWZ01000001">
    <property type="protein sequence ID" value="SJZ60144.1"/>
    <property type="molecule type" value="Genomic_DNA"/>
</dbReference>
<reference evidence="2" key="1">
    <citation type="submission" date="2017-02" db="EMBL/GenBank/DDBJ databases">
        <authorList>
            <person name="Varghese N."/>
            <person name="Submissions S."/>
        </authorList>
    </citation>
    <scope>NUCLEOTIDE SEQUENCE [LARGE SCALE GENOMIC DNA]</scope>
    <source>
        <strain evidence="2">DSM 22224</strain>
    </source>
</reference>
<dbReference type="Proteomes" id="UP000190367">
    <property type="component" value="Unassembled WGS sequence"/>
</dbReference>
<evidence type="ECO:0000313" key="1">
    <source>
        <dbReference type="EMBL" id="SJZ60144.1"/>
    </source>
</evidence>
<evidence type="ECO:0000313" key="2">
    <source>
        <dbReference type="Proteomes" id="UP000190367"/>
    </source>
</evidence>
<name>A0A1T4M092_9BACT</name>
<dbReference type="RefSeq" id="WP_078667518.1">
    <property type="nucleotide sequence ID" value="NZ_FUWZ01000001.1"/>
</dbReference>
<keyword evidence="2" id="KW-1185">Reference proteome</keyword>
<proteinExistence type="predicted"/>
<dbReference type="SUPFAM" id="SSF102588">
    <property type="entry name" value="LmbE-like"/>
    <property type="match status" value="1"/>
</dbReference>
<dbReference type="Pfam" id="PF02585">
    <property type="entry name" value="PIG-L"/>
    <property type="match status" value="1"/>
</dbReference>
<dbReference type="Gene3D" id="3.40.50.10320">
    <property type="entry name" value="LmbE-like"/>
    <property type="match status" value="1"/>
</dbReference>
<accession>A0A1T4M092</accession>
<dbReference type="OrthoDB" id="9790023at2"/>
<protein>
    <submittedName>
        <fullName evidence="1">N-acetylglucosaminyl deacetylase, LmbE family</fullName>
    </submittedName>
</protein>
<sequence length="214" mass="24216">MQSFRQKKVAVIVAHPDDETLWAGGTLLSHPEWSCFVACICRGSDADRAPRFAAVLQALGATGKMADMDDGPEQTPLPIPAVAEQVLQLLPFTQFDLIITHNICGEYTRHRRHEEVSEAVFQLWREQRLASPELWFFAYHDGNRSHFPQPDPTADLYLPLPAGIYQRKKALITDIYGFSHDSWEAKIIPSAEAFRTFSTVAEAAQWLNRNRILP</sequence>
<dbReference type="AlphaFoldDB" id="A0A1T4M092"/>
<dbReference type="InterPro" id="IPR024078">
    <property type="entry name" value="LmbE-like_dom_sf"/>
</dbReference>
<dbReference type="InterPro" id="IPR003737">
    <property type="entry name" value="GlcNAc_PI_deacetylase-related"/>
</dbReference>
<organism evidence="1 2">
    <name type="scientific">Chitinophaga eiseniae</name>
    <dbReference type="NCBI Taxonomy" id="634771"/>
    <lineage>
        <taxon>Bacteria</taxon>
        <taxon>Pseudomonadati</taxon>
        <taxon>Bacteroidota</taxon>
        <taxon>Chitinophagia</taxon>
        <taxon>Chitinophagales</taxon>
        <taxon>Chitinophagaceae</taxon>
        <taxon>Chitinophaga</taxon>
    </lineage>
</organism>
<gene>
    <name evidence="1" type="ORF">SAMN04488128_101875</name>
</gene>